<accession>A0A2G5SFB6</accession>
<feature type="compositionally biased region" description="Basic and acidic residues" evidence="2">
    <location>
        <begin position="437"/>
        <end position="446"/>
    </location>
</feature>
<feature type="compositionally biased region" description="Basic and acidic residues" evidence="2">
    <location>
        <begin position="344"/>
        <end position="363"/>
    </location>
</feature>
<keyword evidence="1" id="KW-0175">Coiled coil</keyword>
<evidence type="ECO:0000313" key="3">
    <source>
        <dbReference type="EMBL" id="PIC13754.1"/>
    </source>
</evidence>
<feature type="region of interest" description="Disordered" evidence="2">
    <location>
        <begin position="397"/>
        <end position="419"/>
    </location>
</feature>
<feature type="region of interest" description="Disordered" evidence="2">
    <location>
        <begin position="437"/>
        <end position="462"/>
    </location>
</feature>
<name>A0A2G5SFB6_9PELO</name>
<gene>
    <name evidence="3" type="ORF">B9Z55_027609</name>
</gene>
<feature type="coiled-coil region" evidence="1">
    <location>
        <begin position="55"/>
        <end position="106"/>
    </location>
</feature>
<keyword evidence="4" id="KW-1185">Reference proteome</keyword>
<organism evidence="3 4">
    <name type="scientific">Caenorhabditis nigoni</name>
    <dbReference type="NCBI Taxonomy" id="1611254"/>
    <lineage>
        <taxon>Eukaryota</taxon>
        <taxon>Metazoa</taxon>
        <taxon>Ecdysozoa</taxon>
        <taxon>Nematoda</taxon>
        <taxon>Chromadorea</taxon>
        <taxon>Rhabditida</taxon>
        <taxon>Rhabditina</taxon>
        <taxon>Rhabditomorpha</taxon>
        <taxon>Rhabditoidea</taxon>
        <taxon>Rhabditidae</taxon>
        <taxon>Peloderinae</taxon>
        <taxon>Caenorhabditis</taxon>
    </lineage>
</organism>
<dbReference type="Proteomes" id="UP000230233">
    <property type="component" value="Unassembled WGS sequence"/>
</dbReference>
<dbReference type="AlphaFoldDB" id="A0A2G5SFB6"/>
<evidence type="ECO:0000256" key="1">
    <source>
        <dbReference type="SAM" id="Coils"/>
    </source>
</evidence>
<evidence type="ECO:0000256" key="2">
    <source>
        <dbReference type="SAM" id="MobiDB-lite"/>
    </source>
</evidence>
<comment type="caution">
    <text evidence="3">The sequence shown here is derived from an EMBL/GenBank/DDBJ whole genome shotgun (WGS) entry which is preliminary data.</text>
</comment>
<feature type="compositionally biased region" description="Basic and acidic residues" evidence="2">
    <location>
        <begin position="410"/>
        <end position="419"/>
    </location>
</feature>
<proteinExistence type="predicted"/>
<dbReference type="EMBL" id="PDUG01000011">
    <property type="protein sequence ID" value="PIC13754.1"/>
    <property type="molecule type" value="Genomic_DNA"/>
</dbReference>
<evidence type="ECO:0000313" key="4">
    <source>
        <dbReference type="Proteomes" id="UP000230233"/>
    </source>
</evidence>
<protein>
    <submittedName>
        <fullName evidence="3">Uncharacterized protein</fullName>
    </submittedName>
</protein>
<sequence>MKRLCESLQEERKRKVRVPDFVMKIFEWMLDKGLTSAEELEEKWKAARQTKIDLFSRLEDNNVQLECARKRAHDQTALFEQVQKECDDLKKRNRKLCKQLEGARSKVRKMKVSQESEQKQIVMKKERCSVGSSEYNADSFEHMEKKSSSQDELKVSELEVKEIVSTGVKSEKGICDHKVENGFLSNGQCGIDTMVLREDSTEDKVDESVCKDIIEESTEGNVEDSKAVLCSGDQKSDEFQRCRTESTHDNIKDFKKIELVTETKQSNEKFTRGEINEGSRNVEVHQSQENVQSKEIGFQSVIEKFDILASMDLKEQFHERIDVLETLTVIEEQINVSEIKIEPASENSKEKEESNVQDKKANDFWKSQGPPMRLLSMSSNLDQYENENCVVFERDAPNEDPILTPGKPPPLEKQDPKKAGEGACGFVLETKINRRIQEEPCPRKDPPLLYHSSDTRNSQVNSDQVQVLLHQEFRPRKDPPQPQLSPSKDTSVAQVNSDQLNLLLHQEFRPRKDPPHMHPDGTRGYEFQPEQLGVHLHQEFRPRKDPPCREHQHPYMSPSQYCSRMFSCSNFVIDVH</sequence>
<feature type="region of interest" description="Disordered" evidence="2">
    <location>
        <begin position="473"/>
        <end position="492"/>
    </location>
</feature>
<feature type="region of interest" description="Disordered" evidence="2">
    <location>
        <begin position="344"/>
        <end position="371"/>
    </location>
</feature>
<reference evidence="4" key="1">
    <citation type="submission" date="2017-10" db="EMBL/GenBank/DDBJ databases">
        <title>Rapid genome shrinkage in a self-fertile nematode reveals novel sperm competition proteins.</title>
        <authorList>
            <person name="Yin D."/>
            <person name="Schwarz E.M."/>
            <person name="Thomas C.G."/>
            <person name="Felde R.L."/>
            <person name="Korf I.F."/>
            <person name="Cutter A.D."/>
            <person name="Schartner C.M."/>
            <person name="Ralston E.J."/>
            <person name="Meyer B.J."/>
            <person name="Haag E.S."/>
        </authorList>
    </citation>
    <scope>NUCLEOTIDE SEQUENCE [LARGE SCALE GENOMIC DNA]</scope>
    <source>
        <strain evidence="4">JU1422</strain>
    </source>
</reference>